<dbReference type="STRING" id="1533.SAMN05443638_12123"/>
<keyword evidence="1" id="KW-0238">DNA-binding</keyword>
<dbReference type="Gene3D" id="2.60.120.10">
    <property type="entry name" value="Jelly Rolls"/>
    <property type="match status" value="1"/>
</dbReference>
<dbReference type="SUPFAM" id="SSF47413">
    <property type="entry name" value="lambda repressor-like DNA-binding domains"/>
    <property type="match status" value="1"/>
</dbReference>
<sequence length="177" mass="20147">MSLGERIKNFRKKKGLTIKDLSEKTNLSIGFISNLERDLSSPTIHNLENICDALGIDLIDILDSNNENEDIVHKDERKQIFSTEDNKITFESLLKGAKELNALSITIDGNNSYSHMCWGHNYDEIGVVIKGCLEVEVEGKTHILNEGDSIYITKFTPHKYKNPGEETNITYWFSPRN</sequence>
<dbReference type="CDD" id="cd00093">
    <property type="entry name" value="HTH_XRE"/>
    <property type="match status" value="1"/>
</dbReference>
<dbReference type="PANTHER" id="PTHR46797:SF2">
    <property type="entry name" value="TRANSCRIPTIONAL REGULATOR"/>
    <property type="match status" value="1"/>
</dbReference>
<dbReference type="SMART" id="SM00530">
    <property type="entry name" value="HTH_XRE"/>
    <property type="match status" value="1"/>
</dbReference>
<dbReference type="InterPro" id="IPR011051">
    <property type="entry name" value="RmlC_Cupin_sf"/>
</dbReference>
<dbReference type="Pfam" id="PF07883">
    <property type="entry name" value="Cupin_2"/>
    <property type="match status" value="1"/>
</dbReference>
<dbReference type="PANTHER" id="PTHR46797">
    <property type="entry name" value="HTH-TYPE TRANSCRIPTIONAL REGULATOR"/>
    <property type="match status" value="1"/>
</dbReference>
<evidence type="ECO:0000259" key="2">
    <source>
        <dbReference type="PROSITE" id="PS50943"/>
    </source>
</evidence>
<gene>
    <name evidence="3" type="ORF">SAMN05443638_12123</name>
</gene>
<name>A0A1M4XVB2_9CLOT</name>
<dbReference type="GO" id="GO:0003677">
    <property type="term" value="F:DNA binding"/>
    <property type="evidence" value="ECO:0007669"/>
    <property type="project" value="UniProtKB-KW"/>
</dbReference>
<dbReference type="GO" id="GO:0005829">
    <property type="term" value="C:cytosol"/>
    <property type="evidence" value="ECO:0007669"/>
    <property type="project" value="TreeGrafter"/>
</dbReference>
<accession>A0A1M4XVB2</accession>
<dbReference type="InterPro" id="IPR050807">
    <property type="entry name" value="TransReg_Diox_bact_type"/>
</dbReference>
<proteinExistence type="predicted"/>
<dbReference type="InterPro" id="IPR010982">
    <property type="entry name" value="Lambda_DNA-bd_dom_sf"/>
</dbReference>
<organism evidence="3 4">
    <name type="scientific">Clostridium fallax</name>
    <dbReference type="NCBI Taxonomy" id="1533"/>
    <lineage>
        <taxon>Bacteria</taxon>
        <taxon>Bacillati</taxon>
        <taxon>Bacillota</taxon>
        <taxon>Clostridia</taxon>
        <taxon>Eubacteriales</taxon>
        <taxon>Clostridiaceae</taxon>
        <taxon>Clostridium</taxon>
    </lineage>
</organism>
<dbReference type="RefSeq" id="WP_072896858.1">
    <property type="nucleotide sequence ID" value="NZ_FQVM01000021.1"/>
</dbReference>
<dbReference type="InterPro" id="IPR013096">
    <property type="entry name" value="Cupin_2"/>
</dbReference>
<dbReference type="OrthoDB" id="9814553at2"/>
<evidence type="ECO:0000313" key="4">
    <source>
        <dbReference type="Proteomes" id="UP000184035"/>
    </source>
</evidence>
<dbReference type="Proteomes" id="UP000184035">
    <property type="component" value="Unassembled WGS sequence"/>
</dbReference>
<evidence type="ECO:0000256" key="1">
    <source>
        <dbReference type="ARBA" id="ARBA00023125"/>
    </source>
</evidence>
<evidence type="ECO:0000313" key="3">
    <source>
        <dbReference type="EMBL" id="SHE97286.1"/>
    </source>
</evidence>
<dbReference type="InterPro" id="IPR001387">
    <property type="entry name" value="Cro/C1-type_HTH"/>
</dbReference>
<reference evidence="3 4" key="1">
    <citation type="submission" date="2016-11" db="EMBL/GenBank/DDBJ databases">
        <authorList>
            <person name="Jaros S."/>
            <person name="Januszkiewicz K."/>
            <person name="Wedrychowicz H."/>
        </authorList>
    </citation>
    <scope>NUCLEOTIDE SEQUENCE [LARGE SCALE GENOMIC DNA]</scope>
    <source>
        <strain evidence="3 4">DSM 2631</strain>
    </source>
</reference>
<dbReference type="AlphaFoldDB" id="A0A1M4XVB2"/>
<feature type="domain" description="HTH cro/C1-type" evidence="2">
    <location>
        <begin position="7"/>
        <end position="61"/>
    </location>
</feature>
<dbReference type="Gene3D" id="1.10.260.40">
    <property type="entry name" value="lambda repressor-like DNA-binding domains"/>
    <property type="match status" value="1"/>
</dbReference>
<keyword evidence="4" id="KW-1185">Reference proteome</keyword>
<dbReference type="EMBL" id="FQVM01000021">
    <property type="protein sequence ID" value="SHE97286.1"/>
    <property type="molecule type" value="Genomic_DNA"/>
</dbReference>
<dbReference type="GO" id="GO:0003700">
    <property type="term" value="F:DNA-binding transcription factor activity"/>
    <property type="evidence" value="ECO:0007669"/>
    <property type="project" value="TreeGrafter"/>
</dbReference>
<dbReference type="Pfam" id="PF01381">
    <property type="entry name" value="HTH_3"/>
    <property type="match status" value="1"/>
</dbReference>
<protein>
    <submittedName>
        <fullName evidence="3">Transcriptional regulator, XRE family with cupin sensor</fullName>
    </submittedName>
</protein>
<dbReference type="SUPFAM" id="SSF51182">
    <property type="entry name" value="RmlC-like cupins"/>
    <property type="match status" value="1"/>
</dbReference>
<dbReference type="PROSITE" id="PS50943">
    <property type="entry name" value="HTH_CROC1"/>
    <property type="match status" value="1"/>
</dbReference>
<dbReference type="CDD" id="cd02209">
    <property type="entry name" value="cupin_XRE_C"/>
    <property type="match status" value="1"/>
</dbReference>
<dbReference type="InterPro" id="IPR014710">
    <property type="entry name" value="RmlC-like_jellyroll"/>
</dbReference>